<accession>A0ABQ7JPK8</accession>
<feature type="region of interest" description="Disordered" evidence="2">
    <location>
        <begin position="163"/>
        <end position="197"/>
    </location>
</feature>
<keyword evidence="4" id="KW-1185">Reference proteome</keyword>
<feature type="compositionally biased region" description="Polar residues" evidence="2">
    <location>
        <begin position="1"/>
        <end position="12"/>
    </location>
</feature>
<evidence type="ECO:0008006" key="5">
    <source>
        <dbReference type="Google" id="ProtNLM"/>
    </source>
</evidence>
<feature type="compositionally biased region" description="Low complexity" evidence="2">
    <location>
        <begin position="1304"/>
        <end position="1313"/>
    </location>
</feature>
<evidence type="ECO:0000256" key="2">
    <source>
        <dbReference type="SAM" id="MobiDB-lite"/>
    </source>
</evidence>
<feature type="coiled-coil region" evidence="1">
    <location>
        <begin position="433"/>
        <end position="536"/>
    </location>
</feature>
<feature type="region of interest" description="Disordered" evidence="2">
    <location>
        <begin position="1297"/>
        <end position="1317"/>
    </location>
</feature>
<feature type="region of interest" description="Disordered" evidence="2">
    <location>
        <begin position="862"/>
        <end position="881"/>
    </location>
</feature>
<proteinExistence type="predicted"/>
<feature type="compositionally biased region" description="Basic and acidic residues" evidence="2">
    <location>
        <begin position="163"/>
        <end position="181"/>
    </location>
</feature>
<evidence type="ECO:0000256" key="1">
    <source>
        <dbReference type="SAM" id="Coils"/>
    </source>
</evidence>
<reference evidence="3 4" key="1">
    <citation type="journal article" date="2020" name="Fungal Divers.">
        <title>Resolving the Mortierellaceae phylogeny through synthesis of multi-gene phylogenetics and phylogenomics.</title>
        <authorList>
            <person name="Vandepol N."/>
            <person name="Liber J."/>
            <person name="Desiro A."/>
            <person name="Na H."/>
            <person name="Kennedy M."/>
            <person name="Barry K."/>
            <person name="Grigoriev I.V."/>
            <person name="Miller A.N."/>
            <person name="O'Donnell K."/>
            <person name="Stajich J.E."/>
            <person name="Bonito G."/>
        </authorList>
    </citation>
    <scope>NUCLEOTIDE SEQUENCE [LARGE SCALE GENOMIC DNA]</scope>
    <source>
        <strain evidence="3 4">AD045</strain>
    </source>
</reference>
<gene>
    <name evidence="3" type="ORF">BGZ96_000142</name>
</gene>
<feature type="region of interest" description="Disordered" evidence="2">
    <location>
        <begin position="230"/>
        <end position="284"/>
    </location>
</feature>
<sequence length="1346" mass="151222">MVYATRSRSIAHTRTAAPSARATGNPKPPPKKKRPSSSSSSNPLTRRRHSVTKDTTAKKLTKFATKNAEEKIAQVAVDGGVFMTLNTTDSYHGRHIRDGKDHHLKEQGGWDHHHIFFKDFEKIHRPTTTADGGETMDVDLDVNSDVYTLRDGYQVHRGVHSDAAFDHHDAAPAAQPRERRPSTKKTSSSSTHAMLYTTGPAPLVIHVDRSRRKHSLDGVDHHIIEADGRDHHHIRYGDSKSTLAQHSKGRRRASESNVHEASLSSSSHKVAKKSAHSTAAATVHHSPLDSGVLQLQRYLQDKEDALRTAESVALNAQKSTTVRTETLTREVHDLRTTILDLRSHLSKKETQLKTSHGEIETIKRGDQEEIHAVEGHSKKLVKDLEDAKRQKDLLVKQVRDMSTILKTREAELKTVQSSIKGLEKTNITQSKVAKKLSSELGTLKKGMNDKEKELKYCRAQIKLLESDHSMVLILSTQLKSVRDRLAVQEEALKGLEKKNKLLNKDHVKVQQLTGEAQSLTQDVLEAEDMLRKAQSAVDGLVGYRDRAATLEFEVHDLRDQVNTHEKHESDLEDALMRHENCAMESQQLQGAVNLLQARLNKKQSEIQALQNTNDTMRSKDESLIAHLQGEVSALQAEMATHDLAAVKLRAKAAKDLAKISSTAKTLRKEVVAHRQQVKDKTAELKQHDKSYTQRLSQVQSQNSVLSGEIQKLELLITTKNRHASELDSVIANLSKHTELAGQLEGEVLQLQRESKRIADKSAEDLSTMASSSSKLALQIDGLRGELLAKETELRAAEKVAVDLESKSNEMKSSLLHKMSGLENTSKSHLERAKKAEESGKTLRSEIMALKVRLSGLQDQLSGKETDLKSAVDKAEKDHEEGVHRLEEMRRLVAGLRGQMRDAEKETKAQIRDKEGVITALRKQLTSLENHEAAKVDELKREIEKETAHLHQKESQILEFQKKLTEQTHEIGRLNTVVSQTRTELTLNRKRHESEYEESEATKEVLEHQISDLKDARVHLREDEVANERMHMRQEGELEEQVKELLAWRQNATAQTKDQEAVMVRLQVEKVQQTERASGFERQVLDLQHQLQQVTAARTSATEQCTKLTLTISKFEKELKFLKGVIVQHDMIEANTQAHMVNLQGQVQSLDNARVMLQRENEKKDEVIEEVEEKLREAKKEVGAKEKIIHGLHARILDLNRSTTKLQSELEKSESALLKSQHDVKTSQTQIETVHSQIITQTNLVSTLQHQLSTMETKVQHEMSTTKDLTDMLAQLRSSMRRGSDTELKKMDHLEMEIKNRASSGGVEETGTTTQRNRLDSGAFLEHATASSTAAPSGGATTITTAH</sequence>
<dbReference type="PANTHER" id="PTHR18887:SF5">
    <property type="entry name" value="GOLGIN SUBFAMILY B MEMBER 1-LIKE"/>
    <property type="match status" value="1"/>
</dbReference>
<dbReference type="Proteomes" id="UP001194696">
    <property type="component" value="Unassembled WGS sequence"/>
</dbReference>
<evidence type="ECO:0000313" key="4">
    <source>
        <dbReference type="Proteomes" id="UP001194696"/>
    </source>
</evidence>
<name>A0ABQ7JPK8_9FUNG</name>
<dbReference type="EMBL" id="JAAAIM010001006">
    <property type="protein sequence ID" value="KAG0282762.1"/>
    <property type="molecule type" value="Genomic_DNA"/>
</dbReference>
<feature type="compositionally biased region" description="Low complexity" evidence="2">
    <location>
        <begin position="259"/>
        <end position="268"/>
    </location>
</feature>
<evidence type="ECO:0000313" key="3">
    <source>
        <dbReference type="EMBL" id="KAG0282762.1"/>
    </source>
</evidence>
<feature type="coiled-coil region" evidence="1">
    <location>
        <begin position="1139"/>
        <end position="1187"/>
    </location>
</feature>
<feature type="coiled-coil region" evidence="1">
    <location>
        <begin position="585"/>
        <end position="619"/>
    </location>
</feature>
<feature type="compositionally biased region" description="Basic and acidic residues" evidence="2">
    <location>
        <begin position="825"/>
        <end position="840"/>
    </location>
</feature>
<keyword evidence="1" id="KW-0175">Coiled coil</keyword>
<comment type="caution">
    <text evidence="3">The sequence shown here is derived from an EMBL/GenBank/DDBJ whole genome shotgun (WGS) entry which is preliminary data.</text>
</comment>
<dbReference type="InterPro" id="IPR026202">
    <property type="entry name" value="GOLGB1"/>
</dbReference>
<feature type="region of interest" description="Disordered" evidence="2">
    <location>
        <begin position="1"/>
        <end position="55"/>
    </location>
</feature>
<feature type="region of interest" description="Disordered" evidence="2">
    <location>
        <begin position="819"/>
        <end position="840"/>
    </location>
</feature>
<dbReference type="Gene3D" id="1.10.287.1490">
    <property type="match status" value="1"/>
</dbReference>
<dbReference type="PANTHER" id="PTHR18887">
    <property type="entry name" value="GOLGI-ASSOCIATED PROTEIN GCP360-RELATED"/>
    <property type="match status" value="1"/>
</dbReference>
<feature type="coiled-coil region" evidence="1">
    <location>
        <begin position="981"/>
        <end position="1022"/>
    </location>
</feature>
<protein>
    <recommendedName>
        <fullName evidence="5">Cingulin-like</fullName>
    </recommendedName>
</protein>
<organism evidence="3 4">
    <name type="scientific">Linnemannia gamsii</name>
    <dbReference type="NCBI Taxonomy" id="64522"/>
    <lineage>
        <taxon>Eukaryota</taxon>
        <taxon>Fungi</taxon>
        <taxon>Fungi incertae sedis</taxon>
        <taxon>Mucoromycota</taxon>
        <taxon>Mortierellomycotina</taxon>
        <taxon>Mortierellomycetes</taxon>
        <taxon>Mortierellales</taxon>
        <taxon>Mortierellaceae</taxon>
        <taxon>Linnemannia</taxon>
    </lineage>
</organism>